<keyword evidence="1" id="KW-0805">Transcription regulation</keyword>
<dbReference type="SUPFAM" id="SSF46689">
    <property type="entry name" value="Homeodomain-like"/>
    <property type="match status" value="2"/>
</dbReference>
<organism evidence="7 8">
    <name type="scientific">Kitasatospora phosalacinea</name>
    <dbReference type="NCBI Taxonomy" id="2065"/>
    <lineage>
        <taxon>Bacteria</taxon>
        <taxon>Bacillati</taxon>
        <taxon>Actinomycetota</taxon>
        <taxon>Actinomycetes</taxon>
        <taxon>Kitasatosporales</taxon>
        <taxon>Streptomycetaceae</taxon>
        <taxon>Kitasatospora</taxon>
    </lineage>
</organism>
<feature type="domain" description="HTH tetR-type" evidence="6">
    <location>
        <begin position="206"/>
        <end position="266"/>
    </location>
</feature>
<dbReference type="InterPro" id="IPR001647">
    <property type="entry name" value="HTH_TetR"/>
</dbReference>
<proteinExistence type="predicted"/>
<dbReference type="PROSITE" id="PS50977">
    <property type="entry name" value="HTH_TETR_2"/>
    <property type="match status" value="2"/>
</dbReference>
<evidence type="ECO:0000256" key="4">
    <source>
        <dbReference type="PROSITE-ProRule" id="PRU00335"/>
    </source>
</evidence>
<dbReference type="InterPro" id="IPR009057">
    <property type="entry name" value="Homeodomain-like_sf"/>
</dbReference>
<evidence type="ECO:0000256" key="3">
    <source>
        <dbReference type="ARBA" id="ARBA00023163"/>
    </source>
</evidence>
<evidence type="ECO:0000256" key="5">
    <source>
        <dbReference type="SAM" id="MobiDB-lite"/>
    </source>
</evidence>
<dbReference type="RefSeq" id="WP_380328072.1">
    <property type="nucleotide sequence ID" value="NZ_JBHYPW010000045.1"/>
</dbReference>
<dbReference type="PANTHER" id="PTHR30055">
    <property type="entry name" value="HTH-TYPE TRANSCRIPTIONAL REGULATOR RUTR"/>
    <property type="match status" value="1"/>
</dbReference>
<keyword evidence="3" id="KW-0804">Transcription</keyword>
<dbReference type="PANTHER" id="PTHR30055:SF234">
    <property type="entry name" value="HTH-TYPE TRANSCRIPTIONAL REGULATOR BETI"/>
    <property type="match status" value="1"/>
</dbReference>
<name>A0ABW6GJJ7_9ACTN</name>
<feature type="domain" description="HTH tetR-type" evidence="6">
    <location>
        <begin position="7"/>
        <end position="67"/>
    </location>
</feature>
<dbReference type="Proteomes" id="UP001599542">
    <property type="component" value="Unassembled WGS sequence"/>
</dbReference>
<dbReference type="Gene3D" id="1.10.10.60">
    <property type="entry name" value="Homeodomain-like"/>
    <property type="match status" value="2"/>
</dbReference>
<evidence type="ECO:0000256" key="1">
    <source>
        <dbReference type="ARBA" id="ARBA00023015"/>
    </source>
</evidence>
<evidence type="ECO:0000313" key="8">
    <source>
        <dbReference type="Proteomes" id="UP001599542"/>
    </source>
</evidence>
<gene>
    <name evidence="7" type="ORF">ACFW6T_13105</name>
</gene>
<evidence type="ECO:0000313" key="7">
    <source>
        <dbReference type="EMBL" id="MFE1352919.1"/>
    </source>
</evidence>
<dbReference type="Pfam" id="PF00440">
    <property type="entry name" value="TetR_N"/>
    <property type="match status" value="2"/>
</dbReference>
<feature type="DNA-binding region" description="H-T-H motif" evidence="4">
    <location>
        <begin position="229"/>
        <end position="248"/>
    </location>
</feature>
<evidence type="ECO:0000259" key="6">
    <source>
        <dbReference type="PROSITE" id="PS50977"/>
    </source>
</evidence>
<feature type="DNA-binding region" description="H-T-H motif" evidence="4">
    <location>
        <begin position="30"/>
        <end position="49"/>
    </location>
</feature>
<protein>
    <submittedName>
        <fullName evidence="7">TetR/AcrR family transcriptional regulator</fullName>
    </submittedName>
</protein>
<evidence type="ECO:0000256" key="2">
    <source>
        <dbReference type="ARBA" id="ARBA00023125"/>
    </source>
</evidence>
<comment type="caution">
    <text evidence="7">The sequence shown here is derived from an EMBL/GenBank/DDBJ whole genome shotgun (WGS) entry which is preliminary data.</text>
</comment>
<keyword evidence="8" id="KW-1185">Reference proteome</keyword>
<dbReference type="Gene3D" id="1.10.357.10">
    <property type="entry name" value="Tetracycline Repressor, domain 2"/>
    <property type="match status" value="2"/>
</dbReference>
<dbReference type="InterPro" id="IPR050109">
    <property type="entry name" value="HTH-type_TetR-like_transc_reg"/>
</dbReference>
<keyword evidence="2 4" id="KW-0238">DNA-binding</keyword>
<dbReference type="PRINTS" id="PR00455">
    <property type="entry name" value="HTHTETR"/>
</dbReference>
<sequence length="388" mass="42129">MATRRPPNRKEMIRETAAALFVERGYRNVSVTDVARALDISPSALYHHYRNKQDLLLQTVLDGLGQVDARVKAADSLDAALQSLAQFVVGGPRGLLAVWDREARHLDGEARATITAAEAGIVADFLPLLNAARPGLDSDDASLVAAAVFGALGSQSSHRLSVSRRRDEQITHRFGTVLAHCPLPPRPPRAPAAPDTGTLPLPGLRRSRRDQILAEAIRLFDEHGYQSVTMADIGSAVGIVASGVYRHFAGKTDILVAAANRGGERIRTATEEAVTGARDPRDALDRLLRAHIAVALDQAHLVALLAHERDQLPDKERTDLRRFQVDYLALWVAALDAVAPGRSTTELKMIVHAVHAMVSFVVRSPRVRRQNGLEEPLQVLGTALLLAE</sequence>
<feature type="compositionally biased region" description="Pro residues" evidence="5">
    <location>
        <begin position="182"/>
        <end position="191"/>
    </location>
</feature>
<dbReference type="EMBL" id="JBHYPX010000022">
    <property type="protein sequence ID" value="MFE1352919.1"/>
    <property type="molecule type" value="Genomic_DNA"/>
</dbReference>
<reference evidence="7 8" key="1">
    <citation type="submission" date="2024-09" db="EMBL/GenBank/DDBJ databases">
        <title>The Natural Products Discovery Center: Release of the First 8490 Sequenced Strains for Exploring Actinobacteria Biosynthetic Diversity.</title>
        <authorList>
            <person name="Kalkreuter E."/>
            <person name="Kautsar S.A."/>
            <person name="Yang D."/>
            <person name="Bader C.D."/>
            <person name="Teijaro C.N."/>
            <person name="Fluegel L."/>
            <person name="Davis C.M."/>
            <person name="Simpson J.R."/>
            <person name="Lauterbach L."/>
            <person name="Steele A.D."/>
            <person name="Gui C."/>
            <person name="Meng S."/>
            <person name="Li G."/>
            <person name="Viehrig K."/>
            <person name="Ye F."/>
            <person name="Su P."/>
            <person name="Kiefer A.F."/>
            <person name="Nichols A."/>
            <person name="Cepeda A.J."/>
            <person name="Yan W."/>
            <person name="Fan B."/>
            <person name="Jiang Y."/>
            <person name="Adhikari A."/>
            <person name="Zheng C.-J."/>
            <person name="Schuster L."/>
            <person name="Cowan T.M."/>
            <person name="Smanski M.J."/>
            <person name="Chevrette M.G."/>
            <person name="De Carvalho L.P.S."/>
            <person name="Shen B."/>
        </authorList>
    </citation>
    <scope>NUCLEOTIDE SEQUENCE [LARGE SCALE GENOMIC DNA]</scope>
    <source>
        <strain evidence="7 8">NPDC058753</strain>
    </source>
</reference>
<accession>A0ABW6GJJ7</accession>
<feature type="region of interest" description="Disordered" evidence="5">
    <location>
        <begin position="182"/>
        <end position="203"/>
    </location>
</feature>